<dbReference type="OrthoDB" id="25896at2759"/>
<sequence length="204" mass="22859">MADEGGLDTETTVTLLILGDSGCGKSTFLSRLKNGKRMMPSQSGTGHAPQFEMLRDSDQPFTFDIRFSKKKFTLEAYDTSNPNQHWTSLRPDVVVLAFDISNRETLNGLKAWRHDIIRYFQHGQGERIPVLMLGLKRDLRKEGPDIIYPQETYRIAQELRCDRYAECSAMTGELLAETFEDLARLAGMTTTDKGGQSAGGCTIL</sequence>
<dbReference type="PANTHER" id="PTHR47977">
    <property type="entry name" value="RAS-RELATED PROTEIN RAB"/>
    <property type="match status" value="1"/>
</dbReference>
<dbReference type="PhylomeDB" id="S7ZIP4"/>
<evidence type="ECO:0000256" key="1">
    <source>
        <dbReference type="ARBA" id="ARBA00022741"/>
    </source>
</evidence>
<evidence type="ECO:0008006" key="5">
    <source>
        <dbReference type="Google" id="ProtNLM"/>
    </source>
</evidence>
<dbReference type="eggNOG" id="KOG0393">
    <property type="taxonomic scope" value="Eukaryota"/>
</dbReference>
<dbReference type="HOGENOM" id="CLU_041217_21_4_1"/>
<dbReference type="InterPro" id="IPR050227">
    <property type="entry name" value="Rab"/>
</dbReference>
<dbReference type="SMART" id="SM00174">
    <property type="entry name" value="RHO"/>
    <property type="match status" value="1"/>
</dbReference>
<evidence type="ECO:0000313" key="4">
    <source>
        <dbReference type="Proteomes" id="UP000019376"/>
    </source>
</evidence>
<keyword evidence="1" id="KW-0547">Nucleotide-binding</keyword>
<dbReference type="GO" id="GO:0003924">
    <property type="term" value="F:GTPase activity"/>
    <property type="evidence" value="ECO:0007669"/>
    <property type="project" value="InterPro"/>
</dbReference>
<keyword evidence="2" id="KW-0342">GTP-binding</keyword>
<dbReference type="Gene3D" id="3.40.50.300">
    <property type="entry name" value="P-loop containing nucleotide triphosphate hydrolases"/>
    <property type="match status" value="1"/>
</dbReference>
<accession>S7ZIP4</accession>
<dbReference type="AlphaFoldDB" id="S7ZIP4"/>
<proteinExistence type="predicted"/>
<dbReference type="GO" id="GO:0005525">
    <property type="term" value="F:GTP binding"/>
    <property type="evidence" value="ECO:0007669"/>
    <property type="project" value="UniProtKB-KW"/>
</dbReference>
<dbReference type="PRINTS" id="PR00449">
    <property type="entry name" value="RASTRNSFRMNG"/>
</dbReference>
<evidence type="ECO:0000313" key="3">
    <source>
        <dbReference type="EMBL" id="EPS30159.1"/>
    </source>
</evidence>
<dbReference type="InterPro" id="IPR001806">
    <property type="entry name" value="Small_GTPase"/>
</dbReference>
<reference evidence="3 4" key="1">
    <citation type="journal article" date="2013" name="PLoS ONE">
        <title>Genomic and secretomic analyses reveal unique features of the lignocellulolytic enzyme system of Penicillium decumbens.</title>
        <authorList>
            <person name="Liu G."/>
            <person name="Zhang L."/>
            <person name="Wei X."/>
            <person name="Zou G."/>
            <person name="Qin Y."/>
            <person name="Ma L."/>
            <person name="Li J."/>
            <person name="Zheng H."/>
            <person name="Wang S."/>
            <person name="Wang C."/>
            <person name="Xun L."/>
            <person name="Zhao G.-P."/>
            <person name="Zhou Z."/>
            <person name="Qu Y."/>
        </authorList>
    </citation>
    <scope>NUCLEOTIDE SEQUENCE [LARGE SCALE GENOMIC DNA]</scope>
    <source>
        <strain evidence="4">114-2 / CGMCC 5302</strain>
    </source>
</reference>
<dbReference type="Proteomes" id="UP000019376">
    <property type="component" value="Unassembled WGS sequence"/>
</dbReference>
<protein>
    <recommendedName>
        <fullName evidence="5">Rho-like small GTPase</fullName>
    </recommendedName>
</protein>
<gene>
    <name evidence="3" type="ORF">PDE_05109</name>
</gene>
<dbReference type="SMART" id="SM00173">
    <property type="entry name" value="RAS"/>
    <property type="match status" value="1"/>
</dbReference>
<dbReference type="InterPro" id="IPR027417">
    <property type="entry name" value="P-loop_NTPase"/>
</dbReference>
<dbReference type="EMBL" id="KB644412">
    <property type="protein sequence ID" value="EPS30159.1"/>
    <property type="molecule type" value="Genomic_DNA"/>
</dbReference>
<dbReference type="SMART" id="SM00175">
    <property type="entry name" value="RAB"/>
    <property type="match status" value="1"/>
</dbReference>
<dbReference type="Pfam" id="PF00071">
    <property type="entry name" value="Ras"/>
    <property type="match status" value="1"/>
</dbReference>
<keyword evidence="4" id="KW-1185">Reference proteome</keyword>
<dbReference type="STRING" id="933388.S7ZIP4"/>
<dbReference type="PROSITE" id="PS51419">
    <property type="entry name" value="RAB"/>
    <property type="match status" value="1"/>
</dbReference>
<evidence type="ECO:0000256" key="2">
    <source>
        <dbReference type="ARBA" id="ARBA00023134"/>
    </source>
</evidence>
<organism evidence="3 4">
    <name type="scientific">Penicillium oxalicum (strain 114-2 / CGMCC 5302)</name>
    <name type="common">Penicillium decumbens</name>
    <dbReference type="NCBI Taxonomy" id="933388"/>
    <lineage>
        <taxon>Eukaryota</taxon>
        <taxon>Fungi</taxon>
        <taxon>Dikarya</taxon>
        <taxon>Ascomycota</taxon>
        <taxon>Pezizomycotina</taxon>
        <taxon>Eurotiomycetes</taxon>
        <taxon>Eurotiomycetidae</taxon>
        <taxon>Eurotiales</taxon>
        <taxon>Aspergillaceae</taxon>
        <taxon>Penicillium</taxon>
    </lineage>
</organism>
<dbReference type="SUPFAM" id="SSF52540">
    <property type="entry name" value="P-loop containing nucleoside triphosphate hydrolases"/>
    <property type="match status" value="1"/>
</dbReference>
<name>S7ZIP4_PENO1</name>